<name>A0ABN9XFN8_9DINO</name>
<dbReference type="InterPro" id="IPR001077">
    <property type="entry name" value="COMT_C"/>
</dbReference>
<gene>
    <name evidence="4" type="ORF">PCOR1329_LOCUS76326</name>
</gene>
<dbReference type="InterPro" id="IPR029063">
    <property type="entry name" value="SAM-dependent_MTases_sf"/>
</dbReference>
<feature type="domain" description="O-methyltransferase C-terminal" evidence="3">
    <location>
        <begin position="104"/>
        <end position="193"/>
    </location>
</feature>
<feature type="signal peptide" evidence="2">
    <location>
        <begin position="1"/>
        <end position="22"/>
    </location>
</feature>
<reference evidence="4" key="1">
    <citation type="submission" date="2023-10" db="EMBL/GenBank/DDBJ databases">
        <authorList>
            <person name="Chen Y."/>
            <person name="Shah S."/>
            <person name="Dougan E. K."/>
            <person name="Thang M."/>
            <person name="Chan C."/>
        </authorList>
    </citation>
    <scope>NUCLEOTIDE SEQUENCE [LARGE SCALE GENOMIC DNA]</scope>
</reference>
<accession>A0ABN9XFN8</accession>
<dbReference type="Pfam" id="PF00891">
    <property type="entry name" value="Methyltransf_2"/>
    <property type="match status" value="1"/>
</dbReference>
<feature type="region of interest" description="Disordered" evidence="1">
    <location>
        <begin position="269"/>
        <end position="312"/>
    </location>
</feature>
<evidence type="ECO:0000313" key="4">
    <source>
        <dbReference type="EMBL" id="CAK0898484.1"/>
    </source>
</evidence>
<proteinExistence type="predicted"/>
<dbReference type="SUPFAM" id="SSF53335">
    <property type="entry name" value="S-adenosyl-L-methionine-dependent methyltransferases"/>
    <property type="match status" value="1"/>
</dbReference>
<dbReference type="EMBL" id="CAUYUJ010020481">
    <property type="protein sequence ID" value="CAK0898484.1"/>
    <property type="molecule type" value="Genomic_DNA"/>
</dbReference>
<evidence type="ECO:0000313" key="5">
    <source>
        <dbReference type="Proteomes" id="UP001189429"/>
    </source>
</evidence>
<organism evidence="4 5">
    <name type="scientific">Prorocentrum cordatum</name>
    <dbReference type="NCBI Taxonomy" id="2364126"/>
    <lineage>
        <taxon>Eukaryota</taxon>
        <taxon>Sar</taxon>
        <taxon>Alveolata</taxon>
        <taxon>Dinophyceae</taxon>
        <taxon>Prorocentrales</taxon>
        <taxon>Prorocentraceae</taxon>
        <taxon>Prorocentrum</taxon>
    </lineage>
</organism>
<keyword evidence="5" id="KW-1185">Reference proteome</keyword>
<sequence>MAARQMAVLAAALCALPALVSALSVQGRAGAAQAQTPPDAQERFEELSSGGWDNSSLSGPGSRPELCKPYPALADFFLRWIGNHRDEVQSMVEVSAGHWPTGWQRFVEWPDIDYTGVDLLDDVVAADKKYLAEHGKGGLRSMAFQQGDMLLDASLPRADLLFTKDTLIHFPNKYIQQFLNNTVLQCPPKYKYVMFVHDSRPRDQANNDINRFGEFHGLQLKNPPFNLKVSTRFKWTASLDGKTRVVQVLRPEKYCGDTPPTVDLDALEAHERERERRRKVRARKAHEAELNAEMPASATDEAEETAKASEPY</sequence>
<dbReference type="Proteomes" id="UP001189429">
    <property type="component" value="Unassembled WGS sequence"/>
</dbReference>
<feature type="compositionally biased region" description="Basic residues" evidence="1">
    <location>
        <begin position="275"/>
        <end position="284"/>
    </location>
</feature>
<evidence type="ECO:0000256" key="1">
    <source>
        <dbReference type="SAM" id="MobiDB-lite"/>
    </source>
</evidence>
<comment type="caution">
    <text evidence="4">The sequence shown here is derived from an EMBL/GenBank/DDBJ whole genome shotgun (WGS) entry which is preliminary data.</text>
</comment>
<evidence type="ECO:0000256" key="2">
    <source>
        <dbReference type="SAM" id="SignalP"/>
    </source>
</evidence>
<dbReference type="Gene3D" id="3.40.50.150">
    <property type="entry name" value="Vaccinia Virus protein VP39"/>
    <property type="match status" value="1"/>
</dbReference>
<keyword evidence="2" id="KW-0732">Signal</keyword>
<evidence type="ECO:0000259" key="3">
    <source>
        <dbReference type="Pfam" id="PF00891"/>
    </source>
</evidence>
<protein>
    <recommendedName>
        <fullName evidence="3">O-methyltransferase C-terminal domain-containing protein</fullName>
    </recommendedName>
</protein>
<feature type="chain" id="PRO_5045706485" description="O-methyltransferase C-terminal domain-containing protein" evidence="2">
    <location>
        <begin position="23"/>
        <end position="312"/>
    </location>
</feature>